<dbReference type="InterPro" id="IPR001806">
    <property type="entry name" value="Small_GTPase"/>
</dbReference>
<dbReference type="FunCoup" id="A0A6P6XZG5">
    <property type="interactions" value="29"/>
</dbReference>
<accession>A0A6P6XZG5</accession>
<dbReference type="OMA" id="KTYMTYA"/>
<reference evidence="5" key="1">
    <citation type="submission" date="2025-08" db="UniProtKB">
        <authorList>
            <consortium name="RefSeq"/>
        </authorList>
    </citation>
    <scope>IDENTIFICATION</scope>
    <source>
        <strain evidence="5">Airmid</strain>
    </source>
</reference>
<dbReference type="NCBIfam" id="TIGR00231">
    <property type="entry name" value="small_GTP"/>
    <property type="match status" value="1"/>
</dbReference>
<proteinExistence type="inferred from homology"/>
<dbReference type="InterPro" id="IPR027417">
    <property type="entry name" value="P-loop_NTPase"/>
</dbReference>
<dbReference type="Proteomes" id="UP000515146">
    <property type="component" value="Unplaced"/>
</dbReference>
<dbReference type="InParanoid" id="A0A6P6XZG5"/>
<evidence type="ECO:0000256" key="2">
    <source>
        <dbReference type="ARBA" id="ARBA00022741"/>
    </source>
</evidence>
<dbReference type="GO" id="GO:0043124">
    <property type="term" value="P:negative regulation of canonical NF-kappaB signal transduction"/>
    <property type="evidence" value="ECO:0007669"/>
    <property type="project" value="InterPro"/>
</dbReference>
<dbReference type="GO" id="GO:0005525">
    <property type="term" value="F:GTP binding"/>
    <property type="evidence" value="ECO:0007669"/>
    <property type="project" value="UniProtKB-KW"/>
</dbReference>
<dbReference type="AlphaFoldDB" id="A0A6P6XZG5"/>
<keyword evidence="4" id="KW-1185">Reference proteome</keyword>
<keyword evidence="3" id="KW-0342">GTP-binding</keyword>
<dbReference type="InterPro" id="IPR042227">
    <property type="entry name" value="KBRS"/>
</dbReference>
<comment type="similarity">
    <text evidence="1">Belongs to the small GTPase superfamily. Ras family. KappaB-Ras subfamily.</text>
</comment>
<dbReference type="RefSeq" id="XP_027198608.1">
    <property type="nucleotide sequence ID" value="XM_027342807.1"/>
</dbReference>
<dbReference type="GO" id="GO:0032484">
    <property type="term" value="P:Ral protein signal transduction"/>
    <property type="evidence" value="ECO:0007669"/>
    <property type="project" value="TreeGrafter"/>
</dbReference>
<keyword evidence="2" id="KW-0547">Nucleotide-binding</keyword>
<dbReference type="InterPro" id="IPR005225">
    <property type="entry name" value="Small_GTP-bd"/>
</dbReference>
<evidence type="ECO:0000256" key="3">
    <source>
        <dbReference type="ARBA" id="ARBA00023134"/>
    </source>
</evidence>
<evidence type="ECO:0000256" key="1">
    <source>
        <dbReference type="ARBA" id="ARBA00008094"/>
    </source>
</evidence>
<dbReference type="OrthoDB" id="10002389at2759"/>
<organism evidence="4 5">
    <name type="scientific">Dermatophagoides pteronyssinus</name>
    <name type="common">European house dust mite</name>
    <dbReference type="NCBI Taxonomy" id="6956"/>
    <lineage>
        <taxon>Eukaryota</taxon>
        <taxon>Metazoa</taxon>
        <taxon>Ecdysozoa</taxon>
        <taxon>Arthropoda</taxon>
        <taxon>Chelicerata</taxon>
        <taxon>Arachnida</taxon>
        <taxon>Acari</taxon>
        <taxon>Acariformes</taxon>
        <taxon>Sarcoptiformes</taxon>
        <taxon>Astigmata</taxon>
        <taxon>Psoroptidia</taxon>
        <taxon>Analgoidea</taxon>
        <taxon>Pyroglyphidae</taxon>
        <taxon>Dermatophagoidinae</taxon>
        <taxon>Dermatophagoides</taxon>
    </lineage>
</organism>
<evidence type="ECO:0000313" key="5">
    <source>
        <dbReference type="RefSeq" id="XP_027198608.1"/>
    </source>
</evidence>
<dbReference type="SUPFAM" id="SSF52540">
    <property type="entry name" value="P-loop containing nucleoside triphosphate hydrolases"/>
    <property type="match status" value="1"/>
</dbReference>
<gene>
    <name evidence="5" type="primary">LOC113792851</name>
</gene>
<protein>
    <submittedName>
        <fullName evidence="5">NF-kappa-B inhibitor-interacting Ras-like protein 1</fullName>
    </submittedName>
</protein>
<evidence type="ECO:0000313" key="4">
    <source>
        <dbReference type="Proteomes" id="UP000515146"/>
    </source>
</evidence>
<sequence>MKNAFKVAILGSPRVGKSTIIDEAIYGNHYRLKNSYEPTSEDIYCAMVEYDKNSREKIFLYDYGGMETLNIDAIKMCLSFCDAFLVVFAINDKDSFLMAVQIKKNIEKLKDKKDIPIVMVANKMDKINEAVINLEEIRKWVAQEKVKFIEVSATDRKSISECFIYLVSKIIFLSKSSFSRKSKTGSLQLEL</sequence>
<dbReference type="KEGG" id="dpte:113792851"/>
<dbReference type="SMART" id="SM00175">
    <property type="entry name" value="RAB"/>
    <property type="match status" value="1"/>
</dbReference>
<dbReference type="PANTHER" id="PTHR46152:SF3">
    <property type="entry name" value="NF-KAPPA-B INHIBITOR-INTERACTING RAS-LIKE PROTEIN"/>
    <property type="match status" value="1"/>
</dbReference>
<dbReference type="PROSITE" id="PS51419">
    <property type="entry name" value="RAB"/>
    <property type="match status" value="1"/>
</dbReference>
<dbReference type="Gene3D" id="3.40.50.300">
    <property type="entry name" value="P-loop containing nucleotide triphosphate hydrolases"/>
    <property type="match status" value="1"/>
</dbReference>
<dbReference type="Pfam" id="PF00071">
    <property type="entry name" value="Ras"/>
    <property type="match status" value="1"/>
</dbReference>
<dbReference type="GeneID" id="113792851"/>
<dbReference type="SMART" id="SM00173">
    <property type="entry name" value="RAS"/>
    <property type="match status" value="1"/>
</dbReference>
<dbReference type="PROSITE" id="PS51421">
    <property type="entry name" value="RAS"/>
    <property type="match status" value="1"/>
</dbReference>
<dbReference type="GO" id="GO:0003924">
    <property type="term" value="F:GTPase activity"/>
    <property type="evidence" value="ECO:0007669"/>
    <property type="project" value="InterPro"/>
</dbReference>
<dbReference type="PRINTS" id="PR00449">
    <property type="entry name" value="RASTRNSFRMNG"/>
</dbReference>
<dbReference type="GO" id="GO:0032794">
    <property type="term" value="F:GTPase activating protein binding"/>
    <property type="evidence" value="ECO:0007669"/>
    <property type="project" value="TreeGrafter"/>
</dbReference>
<dbReference type="PANTHER" id="PTHR46152">
    <property type="entry name" value="NF-KAPPA-B INHIBITOR-INTERACTING RAS-LIKE PROTEIN"/>
    <property type="match status" value="1"/>
</dbReference>
<name>A0A6P6XZG5_DERPT</name>